<feature type="transmembrane region" description="Helical" evidence="8">
    <location>
        <begin position="612"/>
        <end position="631"/>
    </location>
</feature>
<dbReference type="InParanoid" id="E3LP17"/>
<feature type="transmembrane region" description="Helical" evidence="8">
    <location>
        <begin position="527"/>
        <end position="546"/>
    </location>
</feature>
<dbReference type="GO" id="GO:0035194">
    <property type="term" value="P:regulatory ncRNA-mediated post-transcriptional gene silencing"/>
    <property type="evidence" value="ECO:0007669"/>
    <property type="project" value="EnsemblMetazoa"/>
</dbReference>
<feature type="signal peptide" evidence="9">
    <location>
        <begin position="1"/>
        <end position="21"/>
    </location>
</feature>
<comment type="similarity">
    <text evidence="2">Belongs to the SID1 family.</text>
</comment>
<evidence type="ECO:0000256" key="5">
    <source>
        <dbReference type="ARBA" id="ARBA00022989"/>
    </source>
</evidence>
<evidence type="ECO:0000313" key="10">
    <source>
        <dbReference type="EMBL" id="EFP05291.1"/>
    </source>
</evidence>
<dbReference type="PANTHER" id="PTHR12185">
    <property type="entry name" value="SID1 TRANSMEMBRANE FAMILY MEMEBER"/>
    <property type="match status" value="1"/>
</dbReference>
<dbReference type="PANTHER" id="PTHR12185:SF1">
    <property type="entry name" value="SYSTEMIC RNA INTERFERENCE DEFECTIVE PROTEIN 1"/>
    <property type="match status" value="1"/>
</dbReference>
<dbReference type="OrthoDB" id="416618at2759"/>
<evidence type="ECO:0000256" key="8">
    <source>
        <dbReference type="SAM" id="Phobius"/>
    </source>
</evidence>
<keyword evidence="6 8" id="KW-0472">Membrane</keyword>
<gene>
    <name evidence="10" type="primary">Cre-sid-1</name>
    <name evidence="10" type="ORF">CRE_27202</name>
</gene>
<feature type="transmembrane region" description="Helical" evidence="8">
    <location>
        <begin position="583"/>
        <end position="600"/>
    </location>
</feature>
<dbReference type="Proteomes" id="UP000008281">
    <property type="component" value="Unassembled WGS sequence"/>
</dbReference>
<dbReference type="EMBL" id="DS268412">
    <property type="protein sequence ID" value="EFP05291.1"/>
    <property type="molecule type" value="Genomic_DNA"/>
</dbReference>
<dbReference type="GO" id="GO:0033227">
    <property type="term" value="P:dsRNA transport"/>
    <property type="evidence" value="ECO:0007669"/>
    <property type="project" value="EnsemblMetazoa"/>
</dbReference>
<keyword evidence="4 9" id="KW-0732">Signal</keyword>
<dbReference type="Pfam" id="PF13965">
    <property type="entry name" value="SID-1_RNA_chan"/>
    <property type="match status" value="1"/>
</dbReference>
<dbReference type="HOGENOM" id="CLU_373491_0_0_1"/>
<feature type="transmembrane region" description="Helical" evidence="8">
    <location>
        <begin position="722"/>
        <end position="741"/>
    </location>
</feature>
<protein>
    <submittedName>
        <fullName evidence="10">CRE-SID-1 protein</fullName>
    </submittedName>
</protein>
<dbReference type="STRING" id="31234.E3LP17"/>
<feature type="transmembrane region" description="Helical" evidence="8">
    <location>
        <begin position="412"/>
        <end position="431"/>
    </location>
</feature>
<dbReference type="AlphaFoldDB" id="E3LP17"/>
<dbReference type="GO" id="GO:0005764">
    <property type="term" value="C:lysosome"/>
    <property type="evidence" value="ECO:0007669"/>
    <property type="project" value="TreeGrafter"/>
</dbReference>
<dbReference type="GO" id="GO:0051033">
    <property type="term" value="F:RNA transmembrane transporter activity"/>
    <property type="evidence" value="ECO:0007669"/>
    <property type="project" value="EnsemblMetazoa"/>
</dbReference>
<keyword evidence="5 8" id="KW-1133">Transmembrane helix</keyword>
<evidence type="ECO:0000256" key="3">
    <source>
        <dbReference type="ARBA" id="ARBA00022692"/>
    </source>
</evidence>
<dbReference type="FunCoup" id="E3LP17">
    <property type="interactions" value="175"/>
</dbReference>
<reference evidence="10" key="1">
    <citation type="submission" date="2007-07" db="EMBL/GenBank/DDBJ databases">
        <title>PCAP assembly of the Caenorhabditis remanei genome.</title>
        <authorList>
            <consortium name="The Caenorhabditis remanei Sequencing Consortium"/>
            <person name="Wilson R.K."/>
        </authorList>
    </citation>
    <scope>NUCLEOTIDE SEQUENCE [LARGE SCALE GENOMIC DNA]</scope>
    <source>
        <strain evidence="10">PB4641</strain>
    </source>
</reference>
<keyword evidence="11" id="KW-1185">Reference proteome</keyword>
<feature type="transmembrane region" description="Helical" evidence="8">
    <location>
        <begin position="637"/>
        <end position="658"/>
    </location>
</feature>
<feature type="transmembrane region" description="Helical" evidence="8">
    <location>
        <begin position="670"/>
        <end position="691"/>
    </location>
</feature>
<evidence type="ECO:0000313" key="11">
    <source>
        <dbReference type="Proteomes" id="UP000008281"/>
    </source>
</evidence>
<dbReference type="eggNOG" id="ENOG502QUXZ">
    <property type="taxonomic scope" value="Eukaryota"/>
</dbReference>
<dbReference type="GO" id="GO:0003725">
    <property type="term" value="F:double-stranded RNA binding"/>
    <property type="evidence" value="ECO:0007669"/>
    <property type="project" value="EnsemblMetazoa"/>
</dbReference>
<organism evidence="11">
    <name type="scientific">Caenorhabditis remanei</name>
    <name type="common">Caenorhabditis vulgaris</name>
    <dbReference type="NCBI Taxonomy" id="31234"/>
    <lineage>
        <taxon>Eukaryota</taxon>
        <taxon>Metazoa</taxon>
        <taxon>Ecdysozoa</taxon>
        <taxon>Nematoda</taxon>
        <taxon>Chromadorea</taxon>
        <taxon>Rhabditida</taxon>
        <taxon>Rhabditina</taxon>
        <taxon>Rhabditomorpha</taxon>
        <taxon>Rhabditoidea</taxon>
        <taxon>Rhabditidae</taxon>
        <taxon>Peloderinae</taxon>
        <taxon>Caenorhabditis</taxon>
    </lineage>
</organism>
<name>E3LP17_CAERE</name>
<evidence type="ECO:0000256" key="7">
    <source>
        <dbReference type="ARBA" id="ARBA00023180"/>
    </source>
</evidence>
<feature type="transmembrane region" description="Helical" evidence="8">
    <location>
        <begin position="465"/>
        <end position="484"/>
    </location>
</feature>
<evidence type="ECO:0000256" key="4">
    <source>
        <dbReference type="ARBA" id="ARBA00022729"/>
    </source>
</evidence>
<evidence type="ECO:0000256" key="2">
    <source>
        <dbReference type="ARBA" id="ARBA00006618"/>
    </source>
</evidence>
<comment type="subcellular location">
    <subcellularLocation>
        <location evidence="1">Membrane</location>
        <topology evidence="1">Multi-pass membrane protein</topology>
    </subcellularLocation>
</comment>
<evidence type="ECO:0000256" key="6">
    <source>
        <dbReference type="ARBA" id="ARBA00023136"/>
    </source>
</evidence>
<evidence type="ECO:0000256" key="1">
    <source>
        <dbReference type="ARBA" id="ARBA00004141"/>
    </source>
</evidence>
<feature type="transmembrane region" description="Helical" evidence="8">
    <location>
        <begin position="558"/>
        <end position="577"/>
    </location>
</feature>
<feature type="chain" id="PRO_5003173108" evidence="9">
    <location>
        <begin position="22"/>
        <end position="756"/>
    </location>
</feature>
<dbReference type="InterPro" id="IPR025958">
    <property type="entry name" value="SID1_TM_fam"/>
</dbReference>
<accession>E3LP17</accession>
<keyword evidence="3 8" id="KW-0812">Transmembrane</keyword>
<proteinExistence type="inferred from homology"/>
<keyword evidence="7" id="KW-0325">Glycoprotein</keyword>
<feature type="transmembrane region" description="Helical" evidence="8">
    <location>
        <begin position="317"/>
        <end position="341"/>
    </location>
</feature>
<dbReference type="OMA" id="MANRDEM"/>
<evidence type="ECO:0000256" key="9">
    <source>
        <dbReference type="SAM" id="SignalP"/>
    </source>
</evidence>
<sequence length="756" mass="85965">MVGSRFFASCLLLVLLGKLNCSGNNTDNGVQETDEENPVITREFPSKKKVYETTLKPNAVHVYYLKMNETYILDLIRVAAEITHPTLFEKEEDTILDVTVSNGRDNFVIKLPVVYPEGSLYTYGKLLNPLIPDDFGPKRSKKNTENSTGTQNLIVTVQSRLRVDIDYKLFLTHLDRSQYDLKFKPGQSEKTLQNQKLTFVKPMGFFLDAKEQDVKSFHITVTSEDDICANVITVPANESIYDRPVDSDKADNQRVITFNRRADIFFSEKEIELFKSFRIFVFVSPVDSPCSLKTSRKTFNEQKKMTFEFKKLEPDSYFMPTLAMIAFFISPCLIVASILAVNVWRNRDPSNTSADLVSFESDEPNHPNANTSDEQLVVMEEEEVNLQNHENLQNHVEAVSVKQDSLSLHGQVLRYPIAIILPVLMHTAVQFHNFTFSTMANRDEMCFHNSACSKPLGELRAWNNMISNIGYAIYGFVFILITMFRRWRHHSALVGTYECTLLDITIGVFMILQAIASATYHICPSDIAFQFDTPCIQVICGLLIIRQWLVRKESPSPAYTNMLLLAVVSLNFLISTLSKSSRVRYVIATIHFIVVATICLKKQKKMGSRKDAAKFMIFFAVANFILMMMYLTSSKIHLNQITTYCFILNCIVYLTYYATMKAVSRESIGLKAKICGTLAIVGWITAGYFFFQDDTDWTRTAAASRALNKPCLLLDFFGSHDLWHIFGALAALFTFFSVSFVDDDLVNTPKSSINIF</sequence>
<feature type="transmembrane region" description="Helical" evidence="8">
    <location>
        <begin position="496"/>
        <end position="515"/>
    </location>
</feature>
<dbReference type="GO" id="GO:0005886">
    <property type="term" value="C:plasma membrane"/>
    <property type="evidence" value="ECO:0007669"/>
    <property type="project" value="EnsemblMetazoa"/>
</dbReference>